<dbReference type="Pfam" id="PF13383">
    <property type="entry name" value="Methyltransf_22"/>
    <property type="match status" value="1"/>
</dbReference>
<dbReference type="SUPFAM" id="SSF53335">
    <property type="entry name" value="S-adenosyl-L-methionine-dependent methyltransferases"/>
    <property type="match status" value="1"/>
</dbReference>
<protein>
    <submittedName>
        <fullName evidence="2">Methyltransferase domain-containing protein</fullName>
    </submittedName>
</protein>
<dbReference type="PANTHER" id="PTHR32026">
    <property type="entry name" value="METHYLTRANSFERASE-LIKE PROTEIN 24"/>
    <property type="match status" value="1"/>
</dbReference>
<dbReference type="EMBL" id="JAEVFJ010000049">
    <property type="protein sequence ID" value="KAH8082829.1"/>
    <property type="molecule type" value="Genomic_DNA"/>
</dbReference>
<dbReference type="OrthoDB" id="10006218at2759"/>
<comment type="caution">
    <text evidence="2">The sequence shown here is derived from an EMBL/GenBank/DDBJ whole genome shotgun (WGS) entry which is preliminary data.</text>
</comment>
<dbReference type="InterPro" id="IPR029063">
    <property type="entry name" value="SAM-dependent_MTases_sf"/>
</dbReference>
<dbReference type="InterPro" id="IPR026913">
    <property type="entry name" value="METTL24"/>
</dbReference>
<sequence length="314" mass="36245">MSTVFHRHPRYAVLVFAILAGTVWLLFADSHGPILQSGSRDLSLSARVSRAENIYQKILKGRKGLIGKFGPTPEKITMFPPDVSPWPPYTVWDFFPPAFNCPHERERIGTLGDGGKWVCGLSRVEDKKNCVVYSFGINGESSFEAEILNRTNHCEIWGYDFSVNSFGPEIPASEKHRTHFHPYGLAGNDNHGPENKVKYYTLQSLMDLNDHKFIDILKIDVESWEFEVLAAFVEPYLQSDRPLPFGQLQIELHTWDKEFPELLKWWEKLEQGGLRPFFQEPNMVYNNYNRGRHQDLTEYSFINIRGRNAFVSDD</sequence>
<dbReference type="PANTHER" id="PTHR32026:SF10">
    <property type="entry name" value="METHYLTRANSFERASE-LIKE PROTEIN 24-RELATED"/>
    <property type="match status" value="1"/>
</dbReference>
<feature type="domain" description="Methyltransferase" evidence="1">
    <location>
        <begin position="93"/>
        <end position="286"/>
    </location>
</feature>
<name>A0A8K0UEW6_9AGAR</name>
<organism evidence="2 3">
    <name type="scientific">Cristinia sonorae</name>
    <dbReference type="NCBI Taxonomy" id="1940300"/>
    <lineage>
        <taxon>Eukaryota</taxon>
        <taxon>Fungi</taxon>
        <taxon>Dikarya</taxon>
        <taxon>Basidiomycota</taxon>
        <taxon>Agaricomycotina</taxon>
        <taxon>Agaricomycetes</taxon>
        <taxon>Agaricomycetidae</taxon>
        <taxon>Agaricales</taxon>
        <taxon>Pleurotineae</taxon>
        <taxon>Stephanosporaceae</taxon>
        <taxon>Cristinia</taxon>
    </lineage>
</organism>
<keyword evidence="3" id="KW-1185">Reference proteome</keyword>
<dbReference type="GO" id="GO:0032259">
    <property type="term" value="P:methylation"/>
    <property type="evidence" value="ECO:0007669"/>
    <property type="project" value="UniProtKB-KW"/>
</dbReference>
<dbReference type="InterPro" id="IPR025714">
    <property type="entry name" value="Methyltranfer_dom"/>
</dbReference>
<evidence type="ECO:0000313" key="2">
    <source>
        <dbReference type="EMBL" id="KAH8082829.1"/>
    </source>
</evidence>
<dbReference type="Gene3D" id="3.40.50.150">
    <property type="entry name" value="Vaccinia Virus protein VP39"/>
    <property type="match status" value="1"/>
</dbReference>
<reference evidence="2" key="1">
    <citation type="journal article" date="2021" name="New Phytol.">
        <title>Evolutionary innovations through gain and loss of genes in the ectomycorrhizal Boletales.</title>
        <authorList>
            <person name="Wu G."/>
            <person name="Miyauchi S."/>
            <person name="Morin E."/>
            <person name="Kuo A."/>
            <person name="Drula E."/>
            <person name="Varga T."/>
            <person name="Kohler A."/>
            <person name="Feng B."/>
            <person name="Cao Y."/>
            <person name="Lipzen A."/>
            <person name="Daum C."/>
            <person name="Hundley H."/>
            <person name="Pangilinan J."/>
            <person name="Johnson J."/>
            <person name="Barry K."/>
            <person name="LaButti K."/>
            <person name="Ng V."/>
            <person name="Ahrendt S."/>
            <person name="Min B."/>
            <person name="Choi I.G."/>
            <person name="Park H."/>
            <person name="Plett J.M."/>
            <person name="Magnuson J."/>
            <person name="Spatafora J.W."/>
            <person name="Nagy L.G."/>
            <person name="Henrissat B."/>
            <person name="Grigoriev I.V."/>
            <person name="Yang Z.L."/>
            <person name="Xu J."/>
            <person name="Martin F.M."/>
        </authorList>
    </citation>
    <scope>NUCLEOTIDE SEQUENCE</scope>
    <source>
        <strain evidence="2">KKN 215</strain>
    </source>
</reference>
<evidence type="ECO:0000259" key="1">
    <source>
        <dbReference type="Pfam" id="PF13383"/>
    </source>
</evidence>
<proteinExistence type="predicted"/>
<dbReference type="Proteomes" id="UP000813824">
    <property type="component" value="Unassembled WGS sequence"/>
</dbReference>
<dbReference type="AlphaFoldDB" id="A0A8K0UEW6"/>
<dbReference type="GO" id="GO:0008168">
    <property type="term" value="F:methyltransferase activity"/>
    <property type="evidence" value="ECO:0007669"/>
    <property type="project" value="UniProtKB-KW"/>
</dbReference>
<keyword evidence="2" id="KW-0489">Methyltransferase</keyword>
<evidence type="ECO:0000313" key="3">
    <source>
        <dbReference type="Proteomes" id="UP000813824"/>
    </source>
</evidence>
<gene>
    <name evidence="2" type="ORF">BXZ70DRAFT_979316</name>
</gene>
<accession>A0A8K0UEW6</accession>
<keyword evidence="2" id="KW-0808">Transferase</keyword>